<keyword evidence="5 9" id="KW-0732">Signal</keyword>
<evidence type="ECO:0000256" key="7">
    <source>
        <dbReference type="ARBA" id="ARBA00023136"/>
    </source>
</evidence>
<keyword evidence="8" id="KW-0998">Cell outer membrane</keyword>
<dbReference type="GO" id="GO:0005576">
    <property type="term" value="C:extracellular region"/>
    <property type="evidence" value="ECO:0007669"/>
    <property type="project" value="UniProtKB-SubCell"/>
</dbReference>
<dbReference type="GO" id="GO:0016798">
    <property type="term" value="F:hydrolase activity, acting on glycosyl bonds"/>
    <property type="evidence" value="ECO:0007669"/>
    <property type="project" value="InterPro"/>
</dbReference>
<evidence type="ECO:0000256" key="8">
    <source>
        <dbReference type="ARBA" id="ARBA00023237"/>
    </source>
</evidence>
<dbReference type="STRING" id="28122.SAMN02745108_01060"/>
<dbReference type="RefSeq" id="WP_078776079.1">
    <property type="nucleotide sequence ID" value="NZ_FUWU01000014.1"/>
</dbReference>
<dbReference type="Pfam" id="PF02018">
    <property type="entry name" value="CBM_4_9"/>
    <property type="match status" value="1"/>
</dbReference>
<dbReference type="InterPro" id="IPR008979">
    <property type="entry name" value="Galactose-bd-like_sf"/>
</dbReference>
<dbReference type="SUPFAM" id="SSF49785">
    <property type="entry name" value="Galactose-binding domain-like"/>
    <property type="match status" value="1"/>
</dbReference>
<dbReference type="Gene3D" id="2.60.120.260">
    <property type="entry name" value="Galactose-binding domain-like"/>
    <property type="match status" value="1"/>
</dbReference>
<reference evidence="11 12" key="1">
    <citation type="submission" date="2017-02" db="EMBL/GenBank/DDBJ databases">
        <authorList>
            <person name="Peterson S.W."/>
        </authorList>
    </citation>
    <scope>NUCLEOTIDE SEQUENCE [LARGE SCALE GENOMIC DNA]</scope>
    <source>
        <strain evidence="11 12">ATCC 43854</strain>
    </source>
</reference>
<dbReference type="AlphaFoldDB" id="A0A1T4LZA7"/>
<evidence type="ECO:0000256" key="5">
    <source>
        <dbReference type="ARBA" id="ARBA00022729"/>
    </source>
</evidence>
<dbReference type="GO" id="GO:0009279">
    <property type="term" value="C:cell outer membrane"/>
    <property type="evidence" value="ECO:0007669"/>
    <property type="project" value="UniProtKB-SubCell"/>
</dbReference>
<evidence type="ECO:0000259" key="10">
    <source>
        <dbReference type="Pfam" id="PF02018"/>
    </source>
</evidence>
<name>A0A1T4LZA7_9BACT</name>
<evidence type="ECO:0000256" key="1">
    <source>
        <dbReference type="ARBA" id="ARBA00004196"/>
    </source>
</evidence>
<dbReference type="EMBL" id="FUWU01000014">
    <property type="protein sequence ID" value="SJZ59848.1"/>
    <property type="molecule type" value="Genomic_DNA"/>
</dbReference>
<keyword evidence="7" id="KW-0472">Membrane</keyword>
<feature type="signal peptide" evidence="9">
    <location>
        <begin position="1"/>
        <end position="21"/>
    </location>
</feature>
<evidence type="ECO:0000256" key="6">
    <source>
        <dbReference type="ARBA" id="ARBA00022801"/>
    </source>
</evidence>
<protein>
    <submittedName>
        <fullName evidence="11">Polymorphic outer membrane protein repeat-containing protein</fullName>
    </submittedName>
</protein>
<comment type="subcellular location">
    <subcellularLocation>
        <location evidence="1">Cell envelope</location>
    </subcellularLocation>
    <subcellularLocation>
        <location evidence="2">Cell outer membrane</location>
    </subcellularLocation>
    <subcellularLocation>
        <location evidence="3">Secreted</location>
    </subcellularLocation>
</comment>
<dbReference type="SUPFAM" id="SSF51126">
    <property type="entry name" value="Pectin lyase-like"/>
    <property type="match status" value="1"/>
</dbReference>
<dbReference type="Proteomes" id="UP000190449">
    <property type="component" value="Unassembled WGS sequence"/>
</dbReference>
<proteinExistence type="predicted"/>
<evidence type="ECO:0000313" key="11">
    <source>
        <dbReference type="EMBL" id="SJZ59848.1"/>
    </source>
</evidence>
<evidence type="ECO:0000256" key="4">
    <source>
        <dbReference type="ARBA" id="ARBA00022525"/>
    </source>
</evidence>
<keyword evidence="6" id="KW-0378">Hydrolase</keyword>
<sequence>MKYLFYFLALSRLFLLNSAFALDFPYSEWNFANYNGAAATFHNGFVTVTNSGSDYWHVQLTRSNIELRENHTYEVKFFLQGVTNRRYVEVRIGRDGFPYDAFAEFGEVAATVNGRIITKIFTMQSGNVNNARFEFNLGKHSGTVYLSDISLNCLDCSSGQNPGEDNSSATFASDWGYVVVADTIDFRDNSMALGGVFGQNVELGADTKIYGDVDVSNSCFLRERANISGNLHYSSPCNEQNNVFAKTKSTATLSKPVVEISNITVGVSPLSVGLDETKVLPPGNYGTFYVNARAKVHFSAGTYTFQNIFTEPDVEFSFDLTSGPISIGVLGNVRFGDRNTFSIANGNPSEILWNIAGENIDIGTDGLYFGKFVAPVAFVRIPSRSHLVGAVYARKFQIEPQSTISREPRANEISHSEEHFGPFFEPGIFRYASQLPLSTSAIEMFIYADSAQVKINGGASKVVDLSSSSETVNISLKQKQISGFPSEAFSSNYIFSFTKSANYRIYWNPQTQCKQGCNGKTAATAVGDFASALEMAKTTGQEINMAGGIWNVTENFTDGVVPWKVGFELVGNTQNLQDLTSENLLPLINLGNAFHIEVEGRSPRSFTGFRIANGFNAGNGGAINSYHSSKLQISQIMLQNNISKANGGAISFSGDSLIASQVYLSKNHADRFGGGLFVQGKSSLQNIFFIQNSSKEVGSALYTSNNCSIQNSVLSQNTTNRHSSIALDSTGSIDIWNATLFKNSGAQNGPEIVGQGNIWNSIIWKNQNGSIQDSLSSNISVNHSLSSKSYSGSSNYTTNPIFKNELIPEGSNHYIGVDAGLAIDVSSPVADKGNKEHSLSTDILGIERGDSFPFGAYGIYVTNVPVQYGLWYDGEFHDVGNTRPVFENFPSMAHIEFAGHSAYGRVMKALVKKHEKTKISKAIVRVTLMDSTGTKYPDAESIDIPFYRSGSENGKYVFMSLTKSSTEEGFDVEKHGHYVLFSRKTEDQGFYDEFVIIHVKKNSDRLKYEVVKW</sequence>
<accession>A0A1T4LZA7</accession>
<feature type="chain" id="PRO_5012684862" evidence="9">
    <location>
        <begin position="22"/>
        <end position="1013"/>
    </location>
</feature>
<organism evidence="11 12">
    <name type="scientific">Fibrobacter intestinalis</name>
    <dbReference type="NCBI Taxonomy" id="28122"/>
    <lineage>
        <taxon>Bacteria</taxon>
        <taxon>Pseudomonadati</taxon>
        <taxon>Fibrobacterota</taxon>
        <taxon>Fibrobacteria</taxon>
        <taxon>Fibrobacterales</taxon>
        <taxon>Fibrobacteraceae</taxon>
        <taxon>Fibrobacter</taxon>
    </lineage>
</organism>
<gene>
    <name evidence="11" type="ORF">SAMN02745108_01060</name>
</gene>
<evidence type="ECO:0000256" key="2">
    <source>
        <dbReference type="ARBA" id="ARBA00004442"/>
    </source>
</evidence>
<feature type="domain" description="CBM-cenC" evidence="10">
    <location>
        <begin position="45"/>
        <end position="140"/>
    </location>
</feature>
<dbReference type="InterPro" id="IPR003368">
    <property type="entry name" value="POMP_repeat"/>
</dbReference>
<evidence type="ECO:0000313" key="12">
    <source>
        <dbReference type="Proteomes" id="UP000190449"/>
    </source>
</evidence>
<dbReference type="InterPro" id="IPR011050">
    <property type="entry name" value="Pectin_lyase_fold/virulence"/>
</dbReference>
<evidence type="ECO:0000256" key="3">
    <source>
        <dbReference type="ARBA" id="ARBA00004613"/>
    </source>
</evidence>
<dbReference type="InterPro" id="IPR003305">
    <property type="entry name" value="CenC_carb-bd"/>
</dbReference>
<evidence type="ECO:0000256" key="9">
    <source>
        <dbReference type="SAM" id="SignalP"/>
    </source>
</evidence>
<keyword evidence="4" id="KW-0964">Secreted</keyword>
<dbReference type="NCBIfam" id="TIGR01376">
    <property type="entry name" value="POMP_repeat"/>
    <property type="match status" value="1"/>
</dbReference>